<feature type="transmembrane region" description="Helical" evidence="1">
    <location>
        <begin position="51"/>
        <end position="69"/>
    </location>
</feature>
<evidence type="ECO:0000256" key="1">
    <source>
        <dbReference type="SAM" id="Phobius"/>
    </source>
</evidence>
<dbReference type="Proteomes" id="UP001574169">
    <property type="component" value="Unassembled WGS sequence"/>
</dbReference>
<dbReference type="EMBL" id="JBCFQL010000001">
    <property type="protein sequence ID" value="MFA9190035.1"/>
    <property type="molecule type" value="Genomic_DNA"/>
</dbReference>
<evidence type="ECO:0000313" key="3">
    <source>
        <dbReference type="Proteomes" id="UP001574169"/>
    </source>
</evidence>
<evidence type="ECO:0000313" key="2">
    <source>
        <dbReference type="EMBL" id="MFA9190035.1"/>
    </source>
</evidence>
<keyword evidence="3" id="KW-1185">Reference proteome</keyword>
<name>A0ABV4T7P5_9FLAO</name>
<dbReference type="RefSeq" id="WP_373405063.1">
    <property type="nucleotide sequence ID" value="NZ_JBCFQL010000001.1"/>
</dbReference>
<gene>
    <name evidence="2" type="ORF">AAGV28_01525</name>
</gene>
<feature type="transmembrane region" description="Helical" evidence="1">
    <location>
        <begin position="7"/>
        <end position="23"/>
    </location>
</feature>
<evidence type="ECO:0008006" key="4">
    <source>
        <dbReference type="Google" id="ProtNLM"/>
    </source>
</evidence>
<comment type="caution">
    <text evidence="2">The sequence shown here is derived from an EMBL/GenBank/DDBJ whole genome shotgun (WGS) entry which is preliminary data.</text>
</comment>
<protein>
    <recommendedName>
        <fullName evidence="4">DUF3185 family protein</fullName>
    </recommendedName>
</protein>
<keyword evidence="1" id="KW-0472">Membrane</keyword>
<sequence length="73" mass="7809">MNLSKIIGIVLIVVSLGIGYLGLNKVQENSSEVNLLGIKIEASDESGKQEGYMYIGFAVLLFAGGIYTVNKSK</sequence>
<accession>A0ABV4T7P5</accession>
<proteinExistence type="predicted"/>
<keyword evidence="1" id="KW-0812">Transmembrane</keyword>
<organism evidence="2 3">
    <name type="scientific">Flavobacterium zubiriense</name>
    <dbReference type="NCBI Taxonomy" id="3138075"/>
    <lineage>
        <taxon>Bacteria</taxon>
        <taxon>Pseudomonadati</taxon>
        <taxon>Bacteroidota</taxon>
        <taxon>Flavobacteriia</taxon>
        <taxon>Flavobacteriales</taxon>
        <taxon>Flavobacteriaceae</taxon>
        <taxon>Flavobacterium</taxon>
    </lineage>
</organism>
<reference evidence="2 3" key="1">
    <citation type="submission" date="2024-04" db="EMBL/GenBank/DDBJ databases">
        <title>New Clade of Flavobacterium.</title>
        <authorList>
            <person name="Matos L."/>
            <person name="Proenca D.N."/>
            <person name="Fransisco R.M."/>
            <person name="Chung A.P."/>
            <person name="Maccario L."/>
            <person name="Sorensen S.J."/>
            <person name="Morais P.V."/>
        </authorList>
    </citation>
    <scope>NUCLEOTIDE SEQUENCE [LARGE SCALE GENOMIC DNA]</scope>
    <source>
        <strain evidence="2 3">FZUC8N2.13</strain>
    </source>
</reference>
<keyword evidence="1" id="KW-1133">Transmembrane helix</keyword>